<evidence type="ECO:0000259" key="5">
    <source>
        <dbReference type="PROSITE" id="PS50850"/>
    </source>
</evidence>
<evidence type="ECO:0000313" key="7">
    <source>
        <dbReference type="Proteomes" id="UP000197153"/>
    </source>
</evidence>
<evidence type="ECO:0000256" key="3">
    <source>
        <dbReference type="ARBA" id="ARBA00023136"/>
    </source>
</evidence>
<reference evidence="6 7" key="1">
    <citation type="submission" date="2017-06" db="EMBL/GenBank/DDBJ databases">
        <title>Complete genome sequence of Nitrospirillum amazonense strain CBAmC, an endophytic nitrogen-fixing and plant growth-promoting bacterium, isolated from sugarcane.</title>
        <authorList>
            <person name="Schwab S."/>
            <person name="dos Santos Teixeira K.R."/>
            <person name="Simoes Araujo J.L."/>
            <person name="Soares Vidal M."/>
            <person name="Borges de Freitas H.R."/>
            <person name="Rivello Crivelaro A.L."/>
            <person name="Bueno de Camargo Nunes A."/>
            <person name="dos Santos C.M."/>
            <person name="Palmeira da Silva Rosa D."/>
            <person name="da Silva Padilha D."/>
            <person name="da Silva E."/>
            <person name="Araujo Terra L."/>
            <person name="Soares Mendes V."/>
            <person name="Farinelli L."/>
            <person name="Magalhaes Cruz L."/>
            <person name="Baldani J.I."/>
        </authorList>
    </citation>
    <scope>NUCLEOTIDE SEQUENCE [LARGE SCALE GENOMIC DNA]</scope>
    <source>
        <strain evidence="6 7">CBAmC</strain>
    </source>
</reference>
<dbReference type="Proteomes" id="UP000197153">
    <property type="component" value="Chromosome 3"/>
</dbReference>
<sequence>MPAPFIKGNSAMTVLGPVAEPVPAARMTPAQARVLFAATMGNFMSATPVLYTVFGMVLIPISKEFGWPRAQVSGVLGLAALCAAAMAFATGPLVDRYGPRRLILMGSLSFAVALGLFSLAPARVLPFYGLFLLADIAAAFASPMTYSKAVSGWFDRGRGAALGFAGGVGNGLGATVIPIIGGLLLSRFDWRVTYQGMALMVGAIGFPILLRFLRDPPPGGLRDAGPARAEKGTGPANDLTLRQAVGTRAFWITALAIGLCAACMTAMFTNVVPVLTERGFALADGVTVVTVFALVCAVVQWLMGLVLDRIATPLILVPFYLLGLGGLLLLQYGPSMPWLVAAGVMMGLGLGAEYSALPFLVSRYFGFRSYGAIAGVLYGGINVGMGLIPFAMNGIFDAYRSYDPALHLIQGLMLAATAAFLFLPSYDRPLRG</sequence>
<dbReference type="InterPro" id="IPR050327">
    <property type="entry name" value="Proton-linked_MCT"/>
</dbReference>
<evidence type="ECO:0000256" key="1">
    <source>
        <dbReference type="ARBA" id="ARBA00022692"/>
    </source>
</evidence>
<dbReference type="PANTHER" id="PTHR11360">
    <property type="entry name" value="MONOCARBOXYLATE TRANSPORTER"/>
    <property type="match status" value="1"/>
</dbReference>
<feature type="transmembrane region" description="Helical" evidence="4">
    <location>
        <begin position="192"/>
        <end position="213"/>
    </location>
</feature>
<dbReference type="SUPFAM" id="SSF103473">
    <property type="entry name" value="MFS general substrate transporter"/>
    <property type="match status" value="1"/>
</dbReference>
<dbReference type="InterPro" id="IPR036259">
    <property type="entry name" value="MFS_trans_sf"/>
</dbReference>
<feature type="transmembrane region" description="Helical" evidence="4">
    <location>
        <begin position="372"/>
        <end position="392"/>
    </location>
</feature>
<feature type="domain" description="Major facilitator superfamily (MFS) profile" evidence="5">
    <location>
        <begin position="34"/>
        <end position="428"/>
    </location>
</feature>
<feature type="transmembrane region" description="Helical" evidence="4">
    <location>
        <begin position="102"/>
        <end position="121"/>
    </location>
</feature>
<proteinExistence type="predicted"/>
<dbReference type="Gene3D" id="1.20.1250.20">
    <property type="entry name" value="MFS general substrate transporter like domains"/>
    <property type="match status" value="1"/>
</dbReference>
<feature type="transmembrane region" description="Helical" evidence="4">
    <location>
        <begin position="159"/>
        <end position="180"/>
    </location>
</feature>
<name>A0A248JZJ5_9PROT</name>
<keyword evidence="3 4" id="KW-0472">Membrane</keyword>
<evidence type="ECO:0000313" key="6">
    <source>
        <dbReference type="EMBL" id="ASG23926.1"/>
    </source>
</evidence>
<dbReference type="EMBL" id="CP022112">
    <property type="protein sequence ID" value="ASG23926.1"/>
    <property type="molecule type" value="Genomic_DNA"/>
</dbReference>
<gene>
    <name evidence="6" type="ORF">Y958_23525</name>
</gene>
<dbReference type="PANTHER" id="PTHR11360:SF284">
    <property type="entry name" value="EG:103B4.3 PROTEIN-RELATED"/>
    <property type="match status" value="1"/>
</dbReference>
<evidence type="ECO:0000256" key="2">
    <source>
        <dbReference type="ARBA" id="ARBA00022989"/>
    </source>
</evidence>
<dbReference type="KEGG" id="nao:Y958_23525"/>
<dbReference type="Pfam" id="PF07690">
    <property type="entry name" value="MFS_1"/>
    <property type="match status" value="1"/>
</dbReference>
<evidence type="ECO:0000256" key="4">
    <source>
        <dbReference type="SAM" id="Phobius"/>
    </source>
</evidence>
<feature type="transmembrane region" description="Helical" evidence="4">
    <location>
        <begin position="404"/>
        <end position="423"/>
    </location>
</feature>
<keyword evidence="1 4" id="KW-0812">Transmembrane</keyword>
<dbReference type="GO" id="GO:0022857">
    <property type="term" value="F:transmembrane transporter activity"/>
    <property type="evidence" value="ECO:0007669"/>
    <property type="project" value="InterPro"/>
</dbReference>
<protein>
    <submittedName>
        <fullName evidence="6">MFS transporter</fullName>
    </submittedName>
</protein>
<accession>A0A248JZJ5</accession>
<dbReference type="AlphaFoldDB" id="A0A248JZJ5"/>
<feature type="transmembrane region" description="Helical" evidence="4">
    <location>
        <begin position="338"/>
        <end position="360"/>
    </location>
</feature>
<feature type="transmembrane region" description="Helical" evidence="4">
    <location>
        <begin position="280"/>
        <end position="302"/>
    </location>
</feature>
<feature type="transmembrane region" description="Helical" evidence="4">
    <location>
        <begin position="314"/>
        <end position="332"/>
    </location>
</feature>
<feature type="transmembrane region" description="Helical" evidence="4">
    <location>
        <begin position="127"/>
        <end position="147"/>
    </location>
</feature>
<keyword evidence="7" id="KW-1185">Reference proteome</keyword>
<organism evidence="6 7">
    <name type="scientific">Nitrospirillum viridazoti CBAmc</name>
    <dbReference type="NCBI Taxonomy" id="1441467"/>
    <lineage>
        <taxon>Bacteria</taxon>
        <taxon>Pseudomonadati</taxon>
        <taxon>Pseudomonadota</taxon>
        <taxon>Alphaproteobacteria</taxon>
        <taxon>Rhodospirillales</taxon>
        <taxon>Azospirillaceae</taxon>
        <taxon>Nitrospirillum</taxon>
        <taxon>Nitrospirillum viridazoti</taxon>
    </lineage>
</organism>
<dbReference type="InterPro" id="IPR011701">
    <property type="entry name" value="MFS"/>
</dbReference>
<dbReference type="InterPro" id="IPR020846">
    <property type="entry name" value="MFS_dom"/>
</dbReference>
<dbReference type="PROSITE" id="PS50850">
    <property type="entry name" value="MFS"/>
    <property type="match status" value="1"/>
</dbReference>
<feature type="transmembrane region" description="Helical" evidence="4">
    <location>
        <begin position="249"/>
        <end position="268"/>
    </location>
</feature>
<feature type="transmembrane region" description="Helical" evidence="4">
    <location>
        <begin position="71"/>
        <end position="90"/>
    </location>
</feature>
<feature type="transmembrane region" description="Helical" evidence="4">
    <location>
        <begin position="34"/>
        <end position="59"/>
    </location>
</feature>
<keyword evidence="2 4" id="KW-1133">Transmembrane helix</keyword>